<dbReference type="Proteomes" id="UP000095282">
    <property type="component" value="Unplaced"/>
</dbReference>
<keyword evidence="1" id="KW-1185">Reference proteome</keyword>
<dbReference type="WBParaSite" id="Csp11.Scaffold621.g6166.t1">
    <property type="protein sequence ID" value="Csp11.Scaffold621.g6166.t1"/>
    <property type="gene ID" value="Csp11.Scaffold621.g6166"/>
</dbReference>
<name>A0A1I7TI57_9PELO</name>
<dbReference type="AlphaFoldDB" id="A0A1I7TI57"/>
<evidence type="ECO:0000313" key="1">
    <source>
        <dbReference type="Proteomes" id="UP000095282"/>
    </source>
</evidence>
<protein>
    <submittedName>
        <fullName evidence="2">Peptidase A1 domain-containing protein</fullName>
    </submittedName>
</protein>
<sequence>MPHSEVLQTEEKTAVYEVPGDKIDGGLICKKATFELDQGLSSSANFALLDVSNRDYECSRRVAIGNIGANLNVSRVDGIELGVDADVLRAIYEGENFKIGTGLSYSTGVKYQPDSWKLHFMGYGFEYDTEGFGFCDSLGIVYLYTLPLIYTTCYQMVSSDLDTIEALFSSSEGFFLVF</sequence>
<proteinExistence type="predicted"/>
<organism evidence="1 2">
    <name type="scientific">Caenorhabditis tropicalis</name>
    <dbReference type="NCBI Taxonomy" id="1561998"/>
    <lineage>
        <taxon>Eukaryota</taxon>
        <taxon>Metazoa</taxon>
        <taxon>Ecdysozoa</taxon>
        <taxon>Nematoda</taxon>
        <taxon>Chromadorea</taxon>
        <taxon>Rhabditida</taxon>
        <taxon>Rhabditina</taxon>
        <taxon>Rhabditomorpha</taxon>
        <taxon>Rhabditoidea</taxon>
        <taxon>Rhabditidae</taxon>
        <taxon>Peloderinae</taxon>
        <taxon>Caenorhabditis</taxon>
    </lineage>
</organism>
<reference evidence="2" key="1">
    <citation type="submission" date="2016-11" db="UniProtKB">
        <authorList>
            <consortium name="WormBaseParasite"/>
        </authorList>
    </citation>
    <scope>IDENTIFICATION</scope>
</reference>
<evidence type="ECO:0000313" key="2">
    <source>
        <dbReference type="WBParaSite" id="Csp11.Scaffold621.g6166.t1"/>
    </source>
</evidence>
<accession>A0A1I7TI57</accession>